<organism evidence="1 2">
    <name type="scientific">Hibiscus sabdariffa</name>
    <name type="common">roselle</name>
    <dbReference type="NCBI Taxonomy" id="183260"/>
    <lineage>
        <taxon>Eukaryota</taxon>
        <taxon>Viridiplantae</taxon>
        <taxon>Streptophyta</taxon>
        <taxon>Embryophyta</taxon>
        <taxon>Tracheophyta</taxon>
        <taxon>Spermatophyta</taxon>
        <taxon>Magnoliopsida</taxon>
        <taxon>eudicotyledons</taxon>
        <taxon>Gunneridae</taxon>
        <taxon>Pentapetalae</taxon>
        <taxon>rosids</taxon>
        <taxon>malvids</taxon>
        <taxon>Malvales</taxon>
        <taxon>Malvaceae</taxon>
        <taxon>Malvoideae</taxon>
        <taxon>Hibiscus</taxon>
    </lineage>
</organism>
<accession>A0ABR2QCI5</accession>
<protein>
    <submittedName>
        <fullName evidence="1">Uncharacterized protein</fullName>
    </submittedName>
</protein>
<evidence type="ECO:0000313" key="1">
    <source>
        <dbReference type="EMBL" id="KAK8998363.1"/>
    </source>
</evidence>
<comment type="caution">
    <text evidence="1">The sequence shown here is derived from an EMBL/GenBank/DDBJ whole genome shotgun (WGS) entry which is preliminary data.</text>
</comment>
<dbReference type="EMBL" id="JBBPBN010000041">
    <property type="protein sequence ID" value="KAK8998363.1"/>
    <property type="molecule type" value="Genomic_DNA"/>
</dbReference>
<dbReference type="Proteomes" id="UP001396334">
    <property type="component" value="Unassembled WGS sequence"/>
</dbReference>
<evidence type="ECO:0000313" key="2">
    <source>
        <dbReference type="Proteomes" id="UP001396334"/>
    </source>
</evidence>
<name>A0ABR2QCI5_9ROSI</name>
<keyword evidence="2" id="KW-1185">Reference proteome</keyword>
<sequence length="108" mass="11869">MFAAHMHRKVHNCGPYDVKPTKKPAPCNKFATCHGVQLLINHFALCKRGLTVEGALVARGCDTFFDSIPPFVITRVLAEFHFAGHQPGQGHGFLNALYASAFLMLFGI</sequence>
<proteinExistence type="predicted"/>
<gene>
    <name evidence="1" type="ORF">V6N11_083754</name>
</gene>
<reference evidence="1 2" key="1">
    <citation type="journal article" date="2024" name="G3 (Bethesda)">
        <title>Genome assembly of Hibiscus sabdariffa L. provides insights into metabolisms of medicinal natural products.</title>
        <authorList>
            <person name="Kim T."/>
        </authorList>
    </citation>
    <scope>NUCLEOTIDE SEQUENCE [LARGE SCALE GENOMIC DNA]</scope>
    <source>
        <strain evidence="1">TK-2024</strain>
        <tissue evidence="1">Old leaves</tissue>
    </source>
</reference>